<dbReference type="SUPFAM" id="SSF52317">
    <property type="entry name" value="Class I glutamine amidotransferase-like"/>
    <property type="match status" value="1"/>
</dbReference>
<dbReference type="InterPro" id="IPR044668">
    <property type="entry name" value="PuuD-like"/>
</dbReference>
<reference evidence="1" key="1">
    <citation type="submission" date="2020-09" db="EMBL/GenBank/DDBJ databases">
        <title>New species isolated from human feces.</title>
        <authorList>
            <person name="Kitahara M."/>
            <person name="Shigeno Y."/>
            <person name="Shime M."/>
            <person name="Matsumoto Y."/>
            <person name="Nakamura S."/>
            <person name="Motooka D."/>
            <person name="Fukuoka S."/>
            <person name="Nishikawa H."/>
            <person name="Benno Y."/>
        </authorList>
    </citation>
    <scope>NUCLEOTIDE SEQUENCE</scope>
    <source>
        <strain evidence="1">MM35</strain>
    </source>
</reference>
<dbReference type="PROSITE" id="PS51273">
    <property type="entry name" value="GATASE_TYPE_1"/>
    <property type="match status" value="1"/>
</dbReference>
<dbReference type="InterPro" id="IPR029062">
    <property type="entry name" value="Class_I_gatase-like"/>
</dbReference>
<dbReference type="EMBL" id="AP023415">
    <property type="protein sequence ID" value="BCK79114.1"/>
    <property type="molecule type" value="Genomic_DNA"/>
</dbReference>
<dbReference type="AlphaFoldDB" id="A0A810PTJ3"/>
<dbReference type="RefSeq" id="WP_212820344.1">
    <property type="nucleotide sequence ID" value="NZ_AP023415.1"/>
</dbReference>
<dbReference type="Pfam" id="PF07722">
    <property type="entry name" value="Peptidase_C26"/>
    <property type="match status" value="1"/>
</dbReference>
<dbReference type="PANTHER" id="PTHR43235:SF1">
    <property type="entry name" value="GLUTAMINE AMIDOTRANSFERASE PB2B2.05-RELATED"/>
    <property type="match status" value="1"/>
</dbReference>
<name>A0A810PTJ3_9FIRM</name>
<dbReference type="PANTHER" id="PTHR43235">
    <property type="entry name" value="GLUTAMINE AMIDOTRANSFERASE PB2B2.05-RELATED"/>
    <property type="match status" value="1"/>
</dbReference>
<keyword evidence="2" id="KW-1185">Reference proteome</keyword>
<dbReference type="Proteomes" id="UP000681343">
    <property type="component" value="Chromosome"/>
</dbReference>
<dbReference type="InterPro" id="IPR011697">
    <property type="entry name" value="Peptidase_C26"/>
</dbReference>
<dbReference type="GO" id="GO:0006598">
    <property type="term" value="P:polyamine catabolic process"/>
    <property type="evidence" value="ECO:0007669"/>
    <property type="project" value="TreeGrafter"/>
</dbReference>
<dbReference type="KEGG" id="vfa:MM35RIKEN_13060"/>
<evidence type="ECO:0000313" key="1">
    <source>
        <dbReference type="EMBL" id="BCK79114.1"/>
    </source>
</evidence>
<accession>A0A810PTJ3</accession>
<dbReference type="Gene3D" id="3.40.50.880">
    <property type="match status" value="1"/>
</dbReference>
<proteinExistence type="predicted"/>
<protein>
    <submittedName>
        <fullName evidence="1">Peptidase C26</fullName>
    </submittedName>
</protein>
<evidence type="ECO:0000313" key="2">
    <source>
        <dbReference type="Proteomes" id="UP000681343"/>
    </source>
</evidence>
<organism evidence="1 2">
    <name type="scientific">Vescimonas fastidiosa</name>
    <dbReference type="NCBI Taxonomy" id="2714353"/>
    <lineage>
        <taxon>Bacteria</taxon>
        <taxon>Bacillati</taxon>
        <taxon>Bacillota</taxon>
        <taxon>Clostridia</taxon>
        <taxon>Eubacteriales</taxon>
        <taxon>Oscillospiraceae</taxon>
        <taxon>Vescimonas</taxon>
    </lineage>
</organism>
<gene>
    <name evidence="1" type="ORF">MM35RIKEN_13060</name>
</gene>
<dbReference type="GO" id="GO:0033969">
    <property type="term" value="F:gamma-glutamyl-gamma-aminobutyrate hydrolase activity"/>
    <property type="evidence" value="ECO:0007669"/>
    <property type="project" value="TreeGrafter"/>
</dbReference>
<dbReference type="GO" id="GO:0005829">
    <property type="term" value="C:cytosol"/>
    <property type="evidence" value="ECO:0007669"/>
    <property type="project" value="TreeGrafter"/>
</dbReference>
<sequence length="196" mass="21158">MIPTIFIPGRQEALRSYREAIYSAGGVPICSLSAADSALCGGLLLPGGGDIGERLDEPERKLIQSFVQSGRPILGICRGMQALNVYFGGDLYSHIPGHQQPRGDLVHGTLAVGQLARLLGRRPAVTSNHHQALRHLGQGLQAVQVTPDGVIEAVAHGALPVWGVQWHPERQSFLRRRSDAVDAAPIFTFFLSKMRG</sequence>